<feature type="domain" description="DinB-like" evidence="2">
    <location>
        <begin position="65"/>
        <end position="185"/>
    </location>
</feature>
<gene>
    <name evidence="3" type="ORF">BJ971_001598</name>
</gene>
<comment type="caution">
    <text evidence="3">The sequence shown here is derived from an EMBL/GenBank/DDBJ whole genome shotgun (WGS) entry which is preliminary data.</text>
</comment>
<keyword evidence="4" id="KW-1185">Reference proteome</keyword>
<dbReference type="Gene3D" id="1.20.120.450">
    <property type="entry name" value="dinb family like domain"/>
    <property type="match status" value="1"/>
</dbReference>
<protein>
    <recommendedName>
        <fullName evidence="2">DinB-like domain-containing protein</fullName>
    </recommendedName>
</protein>
<sequence>MRHDRTLARRPGAATDPALPAPETKDWTWVLDKPCGFCGFDSRDLAAADLATTIAGLAPQWRQVLTRADVAERPEPAIWSPLEYACHVRDVFAVFGERAELILADDDARFADWDGDAAALADRYWEQDPSTVADELAARCRHVAAVFAAAPEQTWGRRGVRSNGSVFTFESLGRYLLHDVEHHLADVTGPPARTADKA</sequence>
<reference evidence="3 4" key="1">
    <citation type="submission" date="2020-08" db="EMBL/GenBank/DDBJ databases">
        <title>Sequencing the genomes of 1000 actinobacteria strains.</title>
        <authorList>
            <person name="Klenk H.-P."/>
        </authorList>
    </citation>
    <scope>NUCLEOTIDE SEQUENCE [LARGE SCALE GENOMIC DNA]</scope>
    <source>
        <strain evidence="3 4">DSM 43149</strain>
    </source>
</reference>
<evidence type="ECO:0000313" key="4">
    <source>
        <dbReference type="Proteomes" id="UP000578112"/>
    </source>
</evidence>
<accession>A0A7W7HUI8</accession>
<evidence type="ECO:0000259" key="2">
    <source>
        <dbReference type="Pfam" id="PF12867"/>
    </source>
</evidence>
<organism evidence="3 4">
    <name type="scientific">Actinoplanes digitatis</name>
    <dbReference type="NCBI Taxonomy" id="1868"/>
    <lineage>
        <taxon>Bacteria</taxon>
        <taxon>Bacillati</taxon>
        <taxon>Actinomycetota</taxon>
        <taxon>Actinomycetes</taxon>
        <taxon>Micromonosporales</taxon>
        <taxon>Micromonosporaceae</taxon>
        <taxon>Actinoplanes</taxon>
    </lineage>
</organism>
<dbReference type="RefSeq" id="WP_184991220.1">
    <property type="nucleotide sequence ID" value="NZ_BOMK01000013.1"/>
</dbReference>
<dbReference type="SUPFAM" id="SSF109854">
    <property type="entry name" value="DinB/YfiT-like putative metalloenzymes"/>
    <property type="match status" value="1"/>
</dbReference>
<name>A0A7W7HUI8_9ACTN</name>
<evidence type="ECO:0000313" key="3">
    <source>
        <dbReference type="EMBL" id="MBB4761042.1"/>
    </source>
</evidence>
<proteinExistence type="predicted"/>
<dbReference type="Pfam" id="PF12867">
    <property type="entry name" value="DinB_2"/>
    <property type="match status" value="1"/>
</dbReference>
<feature type="region of interest" description="Disordered" evidence="1">
    <location>
        <begin position="1"/>
        <end position="21"/>
    </location>
</feature>
<dbReference type="AlphaFoldDB" id="A0A7W7HUI8"/>
<dbReference type="EMBL" id="JACHNH010000001">
    <property type="protein sequence ID" value="MBB4761042.1"/>
    <property type="molecule type" value="Genomic_DNA"/>
</dbReference>
<dbReference type="InterPro" id="IPR024775">
    <property type="entry name" value="DinB-like"/>
</dbReference>
<dbReference type="InterPro" id="IPR034660">
    <property type="entry name" value="DinB/YfiT-like"/>
</dbReference>
<dbReference type="Proteomes" id="UP000578112">
    <property type="component" value="Unassembled WGS sequence"/>
</dbReference>
<evidence type="ECO:0000256" key="1">
    <source>
        <dbReference type="SAM" id="MobiDB-lite"/>
    </source>
</evidence>